<dbReference type="AlphaFoldDB" id="A0A1A9B5W8"/>
<dbReference type="RefSeq" id="WP_091570598.1">
    <property type="nucleotide sequence ID" value="NZ_FLRH01000003.1"/>
</dbReference>
<keyword evidence="3" id="KW-1185">Reference proteome</keyword>
<gene>
    <name evidence="2" type="ORF">GA0070622_1459</name>
</gene>
<accession>A0A1A9B5W8</accession>
<keyword evidence="1" id="KW-0472">Membrane</keyword>
<reference evidence="3" key="1">
    <citation type="submission" date="2016-06" db="EMBL/GenBank/DDBJ databases">
        <authorList>
            <person name="Varghese N."/>
            <person name="Submissions Spin"/>
        </authorList>
    </citation>
    <scope>NUCLEOTIDE SEQUENCE [LARGE SCALE GENOMIC DNA]</scope>
    <source>
        <strain evidence="3">DSM 45794</strain>
    </source>
</reference>
<dbReference type="STRING" id="946078.GA0070622_1459"/>
<evidence type="ECO:0000256" key="1">
    <source>
        <dbReference type="SAM" id="Phobius"/>
    </source>
</evidence>
<sequence length="362" mass="39174">MRTERGVRRSLLAALVLTVTSIVVNYSTSQVPAFLAGNLWIAWTLTVLCVVGYLVLEFRPAVDPAELGQVSPRVRRRHLRPALELDAIPVASNVRISAVEYGEGPQKRVLVPGRDLCVLPADWSLAAAGAANAGRLDLHTALTGTDLARATPLPHRFVVRGTCRAAATVVLHIITDLAYLQAVSGRPPQRRFAAVGLLDRGGILPYVDGVALHSGHVEVARSTGTPGLVVAVECVGGRPVSRTPYLLVVRAGIRYPEDVWLSPATGRPLLSGPDPERARVAFESPQPNGLATDMFACDLDGRRMNNLTRKSVDSYDGFGDGTQVTWVDQTHLRVFSELAPDQSTRIVQDRVEGRSRHGDEVR</sequence>
<organism evidence="2 3">
    <name type="scientific">Micromonospora sediminicola</name>
    <dbReference type="NCBI Taxonomy" id="946078"/>
    <lineage>
        <taxon>Bacteria</taxon>
        <taxon>Bacillati</taxon>
        <taxon>Actinomycetota</taxon>
        <taxon>Actinomycetes</taxon>
        <taxon>Micromonosporales</taxon>
        <taxon>Micromonosporaceae</taxon>
        <taxon>Micromonospora</taxon>
    </lineage>
</organism>
<dbReference type="Proteomes" id="UP000199558">
    <property type="component" value="Unassembled WGS sequence"/>
</dbReference>
<dbReference type="EMBL" id="FLRH01000003">
    <property type="protein sequence ID" value="SBT64483.1"/>
    <property type="molecule type" value="Genomic_DNA"/>
</dbReference>
<dbReference type="OrthoDB" id="5186613at2"/>
<keyword evidence="1" id="KW-0812">Transmembrane</keyword>
<evidence type="ECO:0000313" key="2">
    <source>
        <dbReference type="EMBL" id="SBT64483.1"/>
    </source>
</evidence>
<name>A0A1A9B5W8_9ACTN</name>
<keyword evidence="1" id="KW-1133">Transmembrane helix</keyword>
<evidence type="ECO:0000313" key="3">
    <source>
        <dbReference type="Proteomes" id="UP000199558"/>
    </source>
</evidence>
<proteinExistence type="predicted"/>
<feature type="transmembrane region" description="Helical" evidence="1">
    <location>
        <begin position="39"/>
        <end position="56"/>
    </location>
</feature>
<protein>
    <submittedName>
        <fullName evidence="2">Uncharacterized protein</fullName>
    </submittedName>
</protein>